<dbReference type="eggNOG" id="COG4771">
    <property type="taxonomic scope" value="Bacteria"/>
</dbReference>
<name>A0A1T3F1X3_ELIME</name>
<evidence type="ECO:0000256" key="1">
    <source>
        <dbReference type="ARBA" id="ARBA00004442"/>
    </source>
</evidence>
<dbReference type="AlphaFoldDB" id="A0A1T3F1X3"/>
<evidence type="ECO:0000256" key="2">
    <source>
        <dbReference type="ARBA" id="ARBA00023136"/>
    </source>
</evidence>
<dbReference type="InterPro" id="IPR008969">
    <property type="entry name" value="CarboxyPept-like_regulatory"/>
</dbReference>
<keyword evidence="3" id="KW-0998">Cell outer membrane</keyword>
<dbReference type="Gene3D" id="2.40.170.20">
    <property type="entry name" value="TonB-dependent receptor, beta-barrel domain"/>
    <property type="match status" value="1"/>
</dbReference>
<dbReference type="Pfam" id="PF13715">
    <property type="entry name" value="CarbopepD_reg_2"/>
    <property type="match status" value="1"/>
</dbReference>
<keyword evidence="2" id="KW-0472">Membrane</keyword>
<comment type="subcellular location">
    <subcellularLocation>
        <location evidence="1">Cell outer membrane</location>
    </subcellularLocation>
</comment>
<sequence>MLLRLLFSIFVFLFSITQAQIIISGKVTAKGKAVKNVSVTLKDTYDGATTDANGNYSFQTTETGNHVVTFSVPDFADVSKDVSIAAQNLVVNAEMKSSFNEISGVVLTSESITSSGKNRSNTLLTPLDFVTTPGGEGQITATLKFLPGTQKIGDTEGLFVRGGTNTETKTFIDGNLVNNYFTNSTPGIAGRDRFNSSIFKRNDFSRGAYSALYGQALSSVLVLETIDLPEKTSADLFVMPILYSGSYQNVNTARTSSYGIQASYLNMNWFTKMLNFNTDFDQGPKSFSTNANFRIRTKGGGFIKYYGSYDSNLVGILQPSLEADYAQMKIKMNGENTYHNLSYREKFGKYLLNVGTSFSYNKNDLNLNFLNDNQQGVYQIGINNKGSYFNSKAVVERRLYTGSTIRGGVEFQNSIEDMVYAPMDKTAFKKHYNDLISSTFVEADLPITPRFSATVGTRVENSSYLKKWNMAPRGALGYRLSKDWTTSFSYGIFYQNPESRYINYPAPLGFQRADHYVLQIQKINSSRNFRFEVFYKDYQKLTKTYSFMNPEDQNSYSGQQTAVNVNGGGYAKGFEVFWRDKKTIKSLDYWISYSYLDSKRDFNNYPYSMAPTFAAKHTLSVVAKRFITDLKTQINASYSFASGRPYYDLVSENGNNIIRHEGTLKSYSSLNMSLNYLPNLGKKEAKVFTIIFLGVDNILNQKNIYGYNFSGSGNRSPILPVANTTVYVGAIFQFGIDRTKDTLENNF</sequence>
<dbReference type="GO" id="GO:0009279">
    <property type="term" value="C:cell outer membrane"/>
    <property type="evidence" value="ECO:0007669"/>
    <property type="project" value="UniProtKB-SubCell"/>
</dbReference>
<evidence type="ECO:0000313" key="5">
    <source>
        <dbReference type="Proteomes" id="UP000188947"/>
    </source>
</evidence>
<keyword evidence="4" id="KW-0675">Receptor</keyword>
<dbReference type="SUPFAM" id="SSF49464">
    <property type="entry name" value="Carboxypeptidase regulatory domain-like"/>
    <property type="match status" value="1"/>
</dbReference>
<dbReference type="RefSeq" id="WP_070905076.1">
    <property type="nucleotide sequence ID" value="NZ_CP016378.1"/>
</dbReference>
<dbReference type="EMBL" id="MPOG01000019">
    <property type="protein sequence ID" value="OOH93258.1"/>
    <property type="molecule type" value="Genomic_DNA"/>
</dbReference>
<dbReference type="SUPFAM" id="SSF56935">
    <property type="entry name" value="Porins"/>
    <property type="match status" value="1"/>
</dbReference>
<reference evidence="4 5" key="1">
    <citation type="submission" date="2016-11" db="EMBL/GenBank/DDBJ databases">
        <title>Genome sequence and comparative genomic analysis of clinical strain Elizabethkingia meningoseptica 61421 PRCM.</title>
        <authorList>
            <person name="Wang M."/>
            <person name="Hu S."/>
            <person name="Cao L."/>
            <person name="Jiang T."/>
            <person name="Zhou Y."/>
            <person name="Ming D."/>
        </authorList>
    </citation>
    <scope>NUCLEOTIDE SEQUENCE [LARGE SCALE GENOMIC DNA]</scope>
    <source>
        <strain evidence="4 5">61421 PRCM</strain>
    </source>
</reference>
<dbReference type="Proteomes" id="UP000188947">
    <property type="component" value="Unassembled WGS sequence"/>
</dbReference>
<organism evidence="4 5">
    <name type="scientific">Elizabethkingia meningoseptica</name>
    <name type="common">Chryseobacterium meningosepticum</name>
    <dbReference type="NCBI Taxonomy" id="238"/>
    <lineage>
        <taxon>Bacteria</taxon>
        <taxon>Pseudomonadati</taxon>
        <taxon>Bacteroidota</taxon>
        <taxon>Flavobacteriia</taxon>
        <taxon>Flavobacteriales</taxon>
        <taxon>Weeksellaceae</taxon>
        <taxon>Elizabethkingia</taxon>
    </lineage>
</organism>
<dbReference type="OrthoDB" id="1075473at2"/>
<dbReference type="STRING" id="238.BBD35_05140"/>
<dbReference type="InterPro" id="IPR036942">
    <property type="entry name" value="Beta-barrel_TonB_sf"/>
</dbReference>
<accession>A0A1T3F1X3</accession>
<protein>
    <submittedName>
        <fullName evidence="4">TonB-dependent receptor</fullName>
    </submittedName>
</protein>
<proteinExistence type="predicted"/>
<comment type="caution">
    <text evidence="4">The sequence shown here is derived from an EMBL/GenBank/DDBJ whole genome shotgun (WGS) entry which is preliminary data.</text>
</comment>
<keyword evidence="5" id="KW-1185">Reference proteome</keyword>
<evidence type="ECO:0000313" key="4">
    <source>
        <dbReference type="EMBL" id="OOH93258.1"/>
    </source>
</evidence>
<evidence type="ECO:0000256" key="3">
    <source>
        <dbReference type="ARBA" id="ARBA00023237"/>
    </source>
</evidence>
<dbReference type="Gene3D" id="2.60.40.1120">
    <property type="entry name" value="Carboxypeptidase-like, regulatory domain"/>
    <property type="match status" value="1"/>
</dbReference>
<gene>
    <name evidence="4" type="ORF">BMF97_17495</name>
</gene>